<reference evidence="2 3" key="1">
    <citation type="submission" date="2018-10" db="EMBL/GenBank/DDBJ databases">
        <title>Genomic Encyclopedia of Archaeal and Bacterial Type Strains, Phase II (KMG-II): from individual species to whole genera.</title>
        <authorList>
            <person name="Goeker M."/>
        </authorList>
    </citation>
    <scope>NUCLEOTIDE SEQUENCE [LARGE SCALE GENOMIC DNA]</scope>
    <source>
        <strain evidence="2 3">DSM 43383</strain>
    </source>
</reference>
<dbReference type="OrthoDB" id="5147336at2"/>
<feature type="coiled-coil region" evidence="1">
    <location>
        <begin position="173"/>
        <end position="200"/>
    </location>
</feature>
<proteinExistence type="predicted"/>
<sequence>MASIPARTGHSTNCAKARTPPCACSCGGAEHGWQGALAIAADPSDEDLRELTRNAEDSWYAGKGKAENAGTRARKPWPQTKDGQLAAIGSFVADVVRWLRRDRTLYRATDELGEPFCISRKTPDGSRRKPTQDEHQRFVESHVIWRLRSDFDKPGIDAFQAKARAAHFWCELLAQTANALKKYEEQYDRAQQAVVSALMSAGEERPDGWTALFQHADVMRRAVELVFENLPRLATGGLVLKDVFSLRWPICVLAVLMCREPRRHQAVLEHCVKPIAEHGSAEIREQVKDRLREAFPLHWPPSPSADGP</sequence>
<protein>
    <submittedName>
        <fullName evidence="2">Uncharacterized protein</fullName>
    </submittedName>
</protein>
<evidence type="ECO:0000256" key="1">
    <source>
        <dbReference type="SAM" id="Coils"/>
    </source>
</evidence>
<comment type="caution">
    <text evidence="2">The sequence shown here is derived from an EMBL/GenBank/DDBJ whole genome shotgun (WGS) entry which is preliminary data.</text>
</comment>
<organism evidence="2 3">
    <name type="scientific">Actinomadura pelletieri DSM 43383</name>
    <dbReference type="NCBI Taxonomy" id="1120940"/>
    <lineage>
        <taxon>Bacteria</taxon>
        <taxon>Bacillati</taxon>
        <taxon>Actinomycetota</taxon>
        <taxon>Actinomycetes</taxon>
        <taxon>Streptosporangiales</taxon>
        <taxon>Thermomonosporaceae</taxon>
        <taxon>Actinomadura</taxon>
    </lineage>
</organism>
<dbReference type="RefSeq" id="WP_121435748.1">
    <property type="nucleotide sequence ID" value="NZ_RBWU01000004.1"/>
</dbReference>
<dbReference type="EMBL" id="RBWU01000004">
    <property type="protein sequence ID" value="RKS73197.1"/>
    <property type="molecule type" value="Genomic_DNA"/>
</dbReference>
<keyword evidence="1" id="KW-0175">Coiled coil</keyword>
<keyword evidence="3" id="KW-1185">Reference proteome</keyword>
<evidence type="ECO:0000313" key="2">
    <source>
        <dbReference type="EMBL" id="RKS73197.1"/>
    </source>
</evidence>
<accession>A0A495QKS8</accession>
<dbReference type="Proteomes" id="UP000274601">
    <property type="component" value="Unassembled WGS sequence"/>
</dbReference>
<gene>
    <name evidence="2" type="ORF">BZB76_3887</name>
</gene>
<name>A0A495QKS8_9ACTN</name>
<dbReference type="AlphaFoldDB" id="A0A495QKS8"/>
<evidence type="ECO:0000313" key="3">
    <source>
        <dbReference type="Proteomes" id="UP000274601"/>
    </source>
</evidence>